<feature type="compositionally biased region" description="Basic residues" evidence="1">
    <location>
        <begin position="80"/>
        <end position="92"/>
    </location>
</feature>
<name>A0A0N4Y1J2_NIPBR</name>
<evidence type="ECO:0000313" key="4">
    <source>
        <dbReference type="WBParaSite" id="NBR_0000949401-mRNA-1"/>
    </source>
</evidence>
<organism evidence="4">
    <name type="scientific">Nippostrongylus brasiliensis</name>
    <name type="common">Rat hookworm</name>
    <dbReference type="NCBI Taxonomy" id="27835"/>
    <lineage>
        <taxon>Eukaryota</taxon>
        <taxon>Metazoa</taxon>
        <taxon>Ecdysozoa</taxon>
        <taxon>Nematoda</taxon>
        <taxon>Chromadorea</taxon>
        <taxon>Rhabditida</taxon>
        <taxon>Rhabditina</taxon>
        <taxon>Rhabditomorpha</taxon>
        <taxon>Strongyloidea</taxon>
        <taxon>Heligmosomidae</taxon>
        <taxon>Nippostrongylus</taxon>
    </lineage>
</organism>
<accession>A0A0N4Y1J2</accession>
<dbReference type="AlphaFoldDB" id="A0A0N4Y1J2"/>
<reference evidence="4" key="1">
    <citation type="submission" date="2017-02" db="UniProtKB">
        <authorList>
            <consortium name="WormBaseParasite"/>
        </authorList>
    </citation>
    <scope>IDENTIFICATION</scope>
</reference>
<feature type="region of interest" description="Disordered" evidence="1">
    <location>
        <begin position="1"/>
        <end position="107"/>
    </location>
</feature>
<dbReference type="Proteomes" id="UP000271162">
    <property type="component" value="Unassembled WGS sequence"/>
</dbReference>
<protein>
    <submittedName>
        <fullName evidence="4">Axin_b-cat_bind domain-containing protein</fullName>
    </submittedName>
</protein>
<feature type="compositionally biased region" description="Basic and acidic residues" evidence="1">
    <location>
        <begin position="22"/>
        <end position="31"/>
    </location>
</feature>
<keyword evidence="3" id="KW-1185">Reference proteome</keyword>
<evidence type="ECO:0000313" key="3">
    <source>
        <dbReference type="Proteomes" id="UP000271162"/>
    </source>
</evidence>
<evidence type="ECO:0000256" key="1">
    <source>
        <dbReference type="SAM" id="MobiDB-lite"/>
    </source>
</evidence>
<dbReference type="EMBL" id="UYSL01020150">
    <property type="protein sequence ID" value="VDL73084.1"/>
    <property type="molecule type" value="Genomic_DNA"/>
</dbReference>
<evidence type="ECO:0000313" key="2">
    <source>
        <dbReference type="EMBL" id="VDL73084.1"/>
    </source>
</evidence>
<sequence length="139" mass="15865">MRALDEERCATGEFSTNPAKVKTLETMKEKNLAFPPPPPLPQDSSLSSTTSPAPFDTSEQSRTDRGPFISASETRMMGKSYKRKDPRKHKPKSKSDHHTFHPPEVTESYLDMQLARRSRHRKKDSVSQTVELLREILLQ</sequence>
<dbReference type="WBParaSite" id="NBR_0000949401-mRNA-1">
    <property type="protein sequence ID" value="NBR_0000949401-mRNA-1"/>
    <property type="gene ID" value="NBR_0000949401"/>
</dbReference>
<feature type="compositionally biased region" description="Low complexity" evidence="1">
    <location>
        <begin position="42"/>
        <end position="54"/>
    </location>
</feature>
<proteinExistence type="predicted"/>
<reference evidence="2 3" key="2">
    <citation type="submission" date="2018-11" db="EMBL/GenBank/DDBJ databases">
        <authorList>
            <consortium name="Pathogen Informatics"/>
        </authorList>
    </citation>
    <scope>NUCLEOTIDE SEQUENCE [LARGE SCALE GENOMIC DNA]</scope>
</reference>
<gene>
    <name evidence="2" type="ORF">NBR_LOCUS9495</name>
</gene>
<feature type="compositionally biased region" description="Basic and acidic residues" evidence="1">
    <location>
        <begin position="1"/>
        <end position="10"/>
    </location>
</feature>